<dbReference type="Proteomes" id="UP000295611">
    <property type="component" value="Unassembled WGS sequence"/>
</dbReference>
<evidence type="ECO:0000313" key="1">
    <source>
        <dbReference type="EMBL" id="TDR82148.1"/>
    </source>
</evidence>
<comment type="caution">
    <text evidence="1">The sequence shown here is derived from an EMBL/GenBank/DDBJ whole genome shotgun (WGS) entry which is preliminary data.</text>
</comment>
<gene>
    <name evidence="1" type="ORF">DFP86_102262</name>
</gene>
<keyword evidence="2" id="KW-1185">Reference proteome</keyword>
<accession>A0A4R7BB74</accession>
<dbReference type="EMBL" id="SNZP01000002">
    <property type="protein sequence ID" value="TDR82148.1"/>
    <property type="molecule type" value="Genomic_DNA"/>
</dbReference>
<protein>
    <submittedName>
        <fullName evidence="1">Uncharacterized protein</fullName>
    </submittedName>
</protein>
<name>A0A4R7BB74_9NEIS</name>
<reference evidence="1 2" key="1">
    <citation type="submission" date="2019-03" db="EMBL/GenBank/DDBJ databases">
        <title>Genomic Encyclopedia of Type Strains, Phase III (KMG-III): the genomes of soil and plant-associated and newly described type strains.</title>
        <authorList>
            <person name="Whitman W."/>
        </authorList>
    </citation>
    <scope>NUCLEOTIDE SEQUENCE [LARGE SCALE GENOMIC DNA]</scope>
    <source>
        <strain evidence="1 2">CECT 8976</strain>
    </source>
</reference>
<sequence>MSIEEREEIQDQPERPVDVAALVASIDKLVTTMSVRNAPALWKAENIGEWLDLSEYTVSHHVVTQPGFPAAIRATGTKECQKRWFADEVIEWARKYRGALPVGRQNGRRRKAA</sequence>
<proteinExistence type="predicted"/>
<dbReference type="AlphaFoldDB" id="A0A4R7BB74"/>
<organism evidence="1 2">
    <name type="scientific">Paludibacterium purpuratum</name>
    <dbReference type="NCBI Taxonomy" id="1144873"/>
    <lineage>
        <taxon>Bacteria</taxon>
        <taxon>Pseudomonadati</taxon>
        <taxon>Pseudomonadota</taxon>
        <taxon>Betaproteobacteria</taxon>
        <taxon>Neisseriales</taxon>
        <taxon>Chromobacteriaceae</taxon>
        <taxon>Paludibacterium</taxon>
    </lineage>
</organism>
<dbReference type="RefSeq" id="WP_208108201.1">
    <property type="nucleotide sequence ID" value="NZ_SNZP01000002.1"/>
</dbReference>
<evidence type="ECO:0000313" key="2">
    <source>
        <dbReference type="Proteomes" id="UP000295611"/>
    </source>
</evidence>